<dbReference type="Proteomes" id="UP000732105">
    <property type="component" value="Unassembled WGS sequence"/>
</dbReference>
<evidence type="ECO:0000256" key="2">
    <source>
        <dbReference type="ARBA" id="ARBA00023015"/>
    </source>
</evidence>
<dbReference type="PANTHER" id="PTHR30346">
    <property type="entry name" value="TRANSCRIPTIONAL DUAL REGULATOR HCAR-RELATED"/>
    <property type="match status" value="1"/>
</dbReference>
<dbReference type="Gene3D" id="1.10.10.10">
    <property type="entry name" value="Winged helix-like DNA-binding domain superfamily/Winged helix DNA-binding domain"/>
    <property type="match status" value="1"/>
</dbReference>
<dbReference type="Pfam" id="PF00126">
    <property type="entry name" value="HTH_1"/>
    <property type="match status" value="1"/>
</dbReference>
<dbReference type="InterPro" id="IPR036388">
    <property type="entry name" value="WH-like_DNA-bd_sf"/>
</dbReference>
<keyword evidence="4" id="KW-0804">Transcription</keyword>
<sequence>MSYQTEFRHFRYFLALAEDLHFRKASERLFISQPGLSRQIKQMEEALGINLFERHNRKVKLTKAGEYMQRELINNFQRLDDIISHARLLNDGMDGNLKLGYVGSAMQLVIPDLLLKFKEEHPNVLFDINEMDNNKQIKALLKQEIDVGFVRMERVPRGLNILPLFEDTFSLVLPAEHKVDSGNFKGLSQFKDEPFILFDSSYSQSYYEKVMQIFDDAGFAPIISHNTVNASSIFRLIENNFGASIVPTSLKLGYDMKIKFIELDKIPQRTTLKLIWNSVNTNPLLENFLNIAENVDFK</sequence>
<dbReference type="InterPro" id="IPR005119">
    <property type="entry name" value="LysR_subst-bd"/>
</dbReference>
<dbReference type="Gene3D" id="3.40.190.10">
    <property type="entry name" value="Periplasmic binding protein-like II"/>
    <property type="match status" value="2"/>
</dbReference>
<dbReference type="Pfam" id="PF03466">
    <property type="entry name" value="LysR_substrate"/>
    <property type="match status" value="1"/>
</dbReference>
<proteinExistence type="inferred from homology"/>
<evidence type="ECO:0000313" key="6">
    <source>
        <dbReference type="EMBL" id="NOU60149.1"/>
    </source>
</evidence>
<evidence type="ECO:0000256" key="1">
    <source>
        <dbReference type="ARBA" id="ARBA00009437"/>
    </source>
</evidence>
<evidence type="ECO:0000259" key="5">
    <source>
        <dbReference type="PROSITE" id="PS50931"/>
    </source>
</evidence>
<reference evidence="6 7" key="1">
    <citation type="submission" date="2018-12" db="EMBL/GenBank/DDBJ databases">
        <title>Marinifilum JC070 sp. nov., a marine bacterium isolated from Yongle Blue Hole in the South China Sea.</title>
        <authorList>
            <person name="Fu T."/>
        </authorList>
    </citation>
    <scope>NUCLEOTIDE SEQUENCE [LARGE SCALE GENOMIC DNA]</scope>
    <source>
        <strain evidence="6 7">JC070</strain>
    </source>
</reference>
<feature type="domain" description="HTH lysR-type" evidence="5">
    <location>
        <begin position="5"/>
        <end position="62"/>
    </location>
</feature>
<dbReference type="EMBL" id="RZNH01000014">
    <property type="protein sequence ID" value="NOU60149.1"/>
    <property type="molecule type" value="Genomic_DNA"/>
</dbReference>
<evidence type="ECO:0000256" key="4">
    <source>
        <dbReference type="ARBA" id="ARBA00023163"/>
    </source>
</evidence>
<protein>
    <submittedName>
        <fullName evidence="6">LysR family transcriptional regulator</fullName>
    </submittedName>
</protein>
<keyword evidence="3" id="KW-0238">DNA-binding</keyword>
<gene>
    <name evidence="6" type="ORF">ELS83_09955</name>
</gene>
<comment type="caution">
    <text evidence="6">The sequence shown here is derived from an EMBL/GenBank/DDBJ whole genome shotgun (WGS) entry which is preliminary data.</text>
</comment>
<dbReference type="PRINTS" id="PR00039">
    <property type="entry name" value="HTHLYSR"/>
</dbReference>
<evidence type="ECO:0000256" key="3">
    <source>
        <dbReference type="ARBA" id="ARBA00023125"/>
    </source>
</evidence>
<accession>A0ABX1WVK8</accession>
<dbReference type="PANTHER" id="PTHR30346:SF0">
    <property type="entry name" value="HCA OPERON TRANSCRIPTIONAL ACTIVATOR HCAR"/>
    <property type="match status" value="1"/>
</dbReference>
<keyword evidence="2" id="KW-0805">Transcription regulation</keyword>
<dbReference type="InterPro" id="IPR036390">
    <property type="entry name" value="WH_DNA-bd_sf"/>
</dbReference>
<dbReference type="SUPFAM" id="SSF46785">
    <property type="entry name" value="Winged helix' DNA-binding domain"/>
    <property type="match status" value="1"/>
</dbReference>
<keyword evidence="7" id="KW-1185">Reference proteome</keyword>
<dbReference type="SUPFAM" id="SSF53850">
    <property type="entry name" value="Periplasmic binding protein-like II"/>
    <property type="match status" value="1"/>
</dbReference>
<evidence type="ECO:0000313" key="7">
    <source>
        <dbReference type="Proteomes" id="UP000732105"/>
    </source>
</evidence>
<dbReference type="RefSeq" id="WP_171595434.1">
    <property type="nucleotide sequence ID" value="NZ_RZNH01000014.1"/>
</dbReference>
<dbReference type="PROSITE" id="PS50931">
    <property type="entry name" value="HTH_LYSR"/>
    <property type="match status" value="1"/>
</dbReference>
<dbReference type="InterPro" id="IPR000847">
    <property type="entry name" value="LysR_HTH_N"/>
</dbReference>
<organism evidence="6 7">
    <name type="scientific">Marinifilum caeruleilacunae</name>
    <dbReference type="NCBI Taxonomy" id="2499076"/>
    <lineage>
        <taxon>Bacteria</taxon>
        <taxon>Pseudomonadati</taxon>
        <taxon>Bacteroidota</taxon>
        <taxon>Bacteroidia</taxon>
        <taxon>Marinilabiliales</taxon>
        <taxon>Marinifilaceae</taxon>
    </lineage>
</organism>
<comment type="similarity">
    <text evidence="1">Belongs to the LysR transcriptional regulatory family.</text>
</comment>
<name>A0ABX1WVK8_9BACT</name>